<evidence type="ECO:0000313" key="1">
    <source>
        <dbReference type="EMBL" id="CAH2252325.1"/>
    </source>
</evidence>
<name>A0A8S4S6C4_9NEOP</name>
<keyword evidence="2" id="KW-1185">Reference proteome</keyword>
<proteinExistence type="predicted"/>
<comment type="caution">
    <text evidence="1">The sequence shown here is derived from an EMBL/GenBank/DDBJ whole genome shotgun (WGS) entry which is preliminary data.</text>
</comment>
<dbReference type="AlphaFoldDB" id="A0A8S4S6C4"/>
<accession>A0A8S4S6C4</accession>
<protein>
    <submittedName>
        <fullName evidence="1">Jg2001 protein</fullName>
    </submittedName>
</protein>
<reference evidence="1" key="1">
    <citation type="submission" date="2022-03" db="EMBL/GenBank/DDBJ databases">
        <authorList>
            <person name="Lindestad O."/>
        </authorList>
    </citation>
    <scope>NUCLEOTIDE SEQUENCE</scope>
</reference>
<organism evidence="1 2">
    <name type="scientific">Pararge aegeria aegeria</name>
    <dbReference type="NCBI Taxonomy" id="348720"/>
    <lineage>
        <taxon>Eukaryota</taxon>
        <taxon>Metazoa</taxon>
        <taxon>Ecdysozoa</taxon>
        <taxon>Arthropoda</taxon>
        <taxon>Hexapoda</taxon>
        <taxon>Insecta</taxon>
        <taxon>Pterygota</taxon>
        <taxon>Neoptera</taxon>
        <taxon>Endopterygota</taxon>
        <taxon>Lepidoptera</taxon>
        <taxon>Glossata</taxon>
        <taxon>Ditrysia</taxon>
        <taxon>Papilionoidea</taxon>
        <taxon>Nymphalidae</taxon>
        <taxon>Satyrinae</taxon>
        <taxon>Satyrini</taxon>
        <taxon>Parargina</taxon>
        <taxon>Pararge</taxon>
    </lineage>
</organism>
<gene>
    <name evidence="1" type="primary">jg2001</name>
    <name evidence="1" type="ORF">PAEG_LOCUS22402</name>
</gene>
<evidence type="ECO:0000313" key="2">
    <source>
        <dbReference type="Proteomes" id="UP000838756"/>
    </source>
</evidence>
<sequence length="124" mass="13653">MGVYMQHLFTFSNQCAHPSLCRYRSMKQAKCMNRRICDMRAALGMNDALGQCRVSLPDLPVPPSTSPKLSAAASSRRPSNWFTALSICDLQIVMIDGLNTQIICVNIFFDGNIFIGNNSTGSTT</sequence>
<dbReference type="EMBL" id="CAKXAJ010026033">
    <property type="protein sequence ID" value="CAH2252325.1"/>
    <property type="molecule type" value="Genomic_DNA"/>
</dbReference>
<dbReference type="Proteomes" id="UP000838756">
    <property type="component" value="Unassembled WGS sequence"/>
</dbReference>